<dbReference type="eggNOG" id="COG1345">
    <property type="taxonomic scope" value="Bacteria"/>
</dbReference>
<organism evidence="8 9">
    <name type="scientific">Actinoplanes friuliensis DSM 7358</name>
    <dbReference type="NCBI Taxonomy" id="1246995"/>
    <lineage>
        <taxon>Bacteria</taxon>
        <taxon>Bacillati</taxon>
        <taxon>Actinomycetota</taxon>
        <taxon>Actinomycetes</taxon>
        <taxon>Micromonosporales</taxon>
        <taxon>Micromonosporaceae</taxon>
        <taxon>Actinoplanes</taxon>
    </lineage>
</organism>
<evidence type="ECO:0000256" key="5">
    <source>
        <dbReference type="RuleBase" id="RU362066"/>
    </source>
</evidence>
<dbReference type="PANTHER" id="PTHR30288">
    <property type="entry name" value="FLAGELLAR CAP/ASSEMBLY PROTEIN FLID"/>
    <property type="match status" value="1"/>
</dbReference>
<gene>
    <name evidence="8" type="primary">fliD</name>
    <name evidence="8" type="ORF">AFR_40405</name>
</gene>
<evidence type="ECO:0000259" key="6">
    <source>
        <dbReference type="Pfam" id="PF02465"/>
    </source>
</evidence>
<comment type="subunit">
    <text evidence="2 5">Homopentamer.</text>
</comment>
<evidence type="ECO:0000256" key="4">
    <source>
        <dbReference type="ARBA" id="ARBA00023143"/>
    </source>
</evidence>
<reference evidence="8 9" key="1">
    <citation type="journal article" date="2014" name="J. Biotechnol.">
        <title>Complete genome sequence of the actinobacterium Actinoplanes friuliensis HAG 010964, producer of the lipopeptide antibiotic friulimycin.</title>
        <authorList>
            <person name="Ruckert C."/>
            <person name="Szczepanowski R."/>
            <person name="Albersmeier A."/>
            <person name="Goesmann A."/>
            <person name="Fischer N."/>
            <person name="Steinkamper A."/>
            <person name="Puhler A."/>
            <person name="Biener R."/>
            <person name="Schwartz D."/>
            <person name="Kalinowski J."/>
        </authorList>
    </citation>
    <scope>NUCLEOTIDE SEQUENCE [LARGE SCALE GENOMIC DNA]</scope>
    <source>
        <strain evidence="8 9">DSM 7358</strain>
    </source>
</reference>
<dbReference type="GO" id="GO:0009424">
    <property type="term" value="C:bacterial-type flagellum hook"/>
    <property type="evidence" value="ECO:0007669"/>
    <property type="project" value="UniProtKB-UniRule"/>
</dbReference>
<dbReference type="Pfam" id="PF02465">
    <property type="entry name" value="FliD_N"/>
    <property type="match status" value="1"/>
</dbReference>
<evidence type="ECO:0000256" key="2">
    <source>
        <dbReference type="ARBA" id="ARBA00011255"/>
    </source>
</evidence>
<dbReference type="HOGENOM" id="CLU_015182_4_2_11"/>
<comment type="subcellular location">
    <subcellularLocation>
        <location evidence="5">Secreted</location>
    </subcellularLocation>
    <subcellularLocation>
        <location evidence="5">Bacterial flagellum</location>
    </subcellularLocation>
</comment>
<evidence type="ECO:0000256" key="1">
    <source>
        <dbReference type="ARBA" id="ARBA00009764"/>
    </source>
</evidence>
<dbReference type="OrthoDB" id="5241527at2"/>
<dbReference type="SMR" id="U5WE78"/>
<keyword evidence="8" id="KW-0966">Cell projection</keyword>
<keyword evidence="8" id="KW-0282">Flagellum</keyword>
<dbReference type="GO" id="GO:0071973">
    <property type="term" value="P:bacterial-type flagellum-dependent cell motility"/>
    <property type="evidence" value="ECO:0007669"/>
    <property type="project" value="TreeGrafter"/>
</dbReference>
<protein>
    <recommendedName>
        <fullName evidence="5">Flagellar hook-associated protein 2</fullName>
        <shortName evidence="5">HAP2</shortName>
    </recommendedName>
    <alternativeName>
        <fullName evidence="5">Flagellar cap protein</fullName>
    </alternativeName>
</protein>
<dbReference type="InterPro" id="IPR040026">
    <property type="entry name" value="FliD"/>
</dbReference>
<dbReference type="RefSeq" id="WP_023562667.1">
    <property type="nucleotide sequence ID" value="NC_022657.1"/>
</dbReference>
<feature type="domain" description="Flagellar hook-associated protein 2 C-terminal" evidence="7">
    <location>
        <begin position="209"/>
        <end position="468"/>
    </location>
</feature>
<sequence length="480" mass="49632">MASVDGLVTGMSTTDTINQLMKIEAAPQAALRNKVNTANKVVTAYQSVNSRMSSIGTAAKALTDANSWKSMKATSSSDAAVVSAQPGASAGSMSFRVNQLATTHAATFTGGSVTSISDAATSPVMNGSSFDIELADGTTQTVSPTDASLQSVVSAINNTANAAYKASAVQISPGKYTLQLTATKSGQDGDFAIPSGLDNLGTGVVTTQGANAQLTVGTTADAYTIESASNTFADVLPGVTVTATKVQSASDAQVTIDLSSDTEGLAAKVQALVDNANTALTEIAAQSKTKSGEISAGVLVGDSAMRKLTQDILSAVSGGATGLGSNGGNASYNAVGISVDRSGKLTFDKDKFLESYKADPAKTQQFFDGYEEKAGGTPAKFDPGHDTSVGLARKLDTLALVATEGVVDPTNPTRPKEGILQGLIQRRNDNIRRLNDQVSEWDIRLDLRKTSLQRQFSNLEVAMGKMQQQSSWLSSQLANL</sequence>
<accession>U5WE78</accession>
<dbReference type="PANTHER" id="PTHR30288:SF0">
    <property type="entry name" value="FLAGELLAR HOOK-ASSOCIATED PROTEIN 2"/>
    <property type="match status" value="1"/>
</dbReference>
<dbReference type="STRING" id="1246995.AFR_40405"/>
<dbReference type="GO" id="GO:0005576">
    <property type="term" value="C:extracellular region"/>
    <property type="evidence" value="ECO:0007669"/>
    <property type="project" value="UniProtKB-SubCell"/>
</dbReference>
<name>U5WE78_9ACTN</name>
<dbReference type="Pfam" id="PF07195">
    <property type="entry name" value="FliD_C"/>
    <property type="match status" value="1"/>
</dbReference>
<dbReference type="GO" id="GO:0007155">
    <property type="term" value="P:cell adhesion"/>
    <property type="evidence" value="ECO:0007669"/>
    <property type="project" value="InterPro"/>
</dbReference>
<comment type="function">
    <text evidence="5">Required for morphogenesis and for the elongation of the flagellar filament by facilitating polymerization of the flagellin monomers at the tip of growing filament. Forms a capping structure, which prevents flagellin subunits (transported through the central channel of the flagellum) from leaking out without polymerization at the distal end.</text>
</comment>
<evidence type="ECO:0000259" key="7">
    <source>
        <dbReference type="Pfam" id="PF07195"/>
    </source>
</evidence>
<dbReference type="GO" id="GO:0009421">
    <property type="term" value="C:bacterial-type flagellum filament cap"/>
    <property type="evidence" value="ECO:0007669"/>
    <property type="project" value="InterPro"/>
</dbReference>
<feature type="domain" description="Flagellar hook-associated protein 2 N-terminal" evidence="6">
    <location>
        <begin position="9"/>
        <end position="104"/>
    </location>
</feature>
<dbReference type="AlphaFoldDB" id="U5WE78"/>
<keyword evidence="9" id="KW-1185">Reference proteome</keyword>
<dbReference type="KEGG" id="afs:AFR_40405"/>
<evidence type="ECO:0000256" key="3">
    <source>
        <dbReference type="ARBA" id="ARBA00023054"/>
    </source>
</evidence>
<comment type="similarity">
    <text evidence="1 5">Belongs to the FliD family.</text>
</comment>
<keyword evidence="5" id="KW-0964">Secreted</keyword>
<proteinExistence type="inferred from homology"/>
<keyword evidence="8" id="KW-0969">Cilium</keyword>
<keyword evidence="4 5" id="KW-0975">Bacterial flagellum</keyword>
<keyword evidence="3" id="KW-0175">Coiled coil</keyword>
<dbReference type="PATRIC" id="fig|1246995.3.peg.8178"/>
<dbReference type="Proteomes" id="UP000017746">
    <property type="component" value="Chromosome"/>
</dbReference>
<evidence type="ECO:0000313" key="9">
    <source>
        <dbReference type="Proteomes" id="UP000017746"/>
    </source>
</evidence>
<dbReference type="InterPro" id="IPR003481">
    <property type="entry name" value="FliD_N"/>
</dbReference>
<dbReference type="InterPro" id="IPR010809">
    <property type="entry name" value="FliD_C"/>
</dbReference>
<dbReference type="EMBL" id="CP006272">
    <property type="protein sequence ID" value="AGZ46335.1"/>
    <property type="molecule type" value="Genomic_DNA"/>
</dbReference>
<evidence type="ECO:0000313" key="8">
    <source>
        <dbReference type="EMBL" id="AGZ46335.1"/>
    </source>
</evidence>